<dbReference type="Gene3D" id="1.10.10.10">
    <property type="entry name" value="Winged helix-like DNA-binding domain superfamily/Winged helix DNA-binding domain"/>
    <property type="match status" value="1"/>
</dbReference>
<evidence type="ECO:0000256" key="1">
    <source>
        <dbReference type="ARBA" id="ARBA00023015"/>
    </source>
</evidence>
<dbReference type="SUPFAM" id="SSF55718">
    <property type="entry name" value="SCP-like"/>
    <property type="match status" value="1"/>
</dbReference>
<evidence type="ECO:0000256" key="2">
    <source>
        <dbReference type="ARBA" id="ARBA00023125"/>
    </source>
</evidence>
<evidence type="ECO:0000313" key="5">
    <source>
        <dbReference type="EMBL" id="MFD1718280.1"/>
    </source>
</evidence>
<dbReference type="SUPFAM" id="SSF46785">
    <property type="entry name" value="Winged helix' DNA-binding domain"/>
    <property type="match status" value="1"/>
</dbReference>
<dbReference type="InterPro" id="IPR036527">
    <property type="entry name" value="SCP2_sterol-bd_dom_sf"/>
</dbReference>
<reference evidence="6" key="1">
    <citation type="journal article" date="2019" name="Int. J. Syst. Evol. Microbiol.">
        <title>The Global Catalogue of Microorganisms (GCM) 10K type strain sequencing project: providing services to taxonomists for standard genome sequencing and annotation.</title>
        <authorList>
            <consortium name="The Broad Institute Genomics Platform"/>
            <consortium name="The Broad Institute Genome Sequencing Center for Infectious Disease"/>
            <person name="Wu L."/>
            <person name="Ma J."/>
        </authorList>
    </citation>
    <scope>NUCLEOTIDE SEQUENCE [LARGE SCALE GENOMIC DNA]</scope>
    <source>
        <strain evidence="6">JCM 17130</strain>
    </source>
</reference>
<proteinExistence type="predicted"/>
<dbReference type="RefSeq" id="WP_388006260.1">
    <property type="nucleotide sequence ID" value="NZ_JBHUEE010000005.1"/>
</dbReference>
<gene>
    <name evidence="5" type="ORF">ACFSE6_10570</name>
</gene>
<dbReference type="PANTHER" id="PTHR33204">
    <property type="entry name" value="TRANSCRIPTIONAL REGULATOR, MARR FAMILY"/>
    <property type="match status" value="1"/>
</dbReference>
<dbReference type="InterPro" id="IPR036390">
    <property type="entry name" value="WH_DNA-bd_sf"/>
</dbReference>
<organism evidence="5 6">
    <name type="scientific">Georgenia deserti</name>
    <dbReference type="NCBI Taxonomy" id="2093781"/>
    <lineage>
        <taxon>Bacteria</taxon>
        <taxon>Bacillati</taxon>
        <taxon>Actinomycetota</taxon>
        <taxon>Actinomycetes</taxon>
        <taxon>Micrococcales</taxon>
        <taxon>Bogoriellaceae</taxon>
        <taxon>Georgenia</taxon>
    </lineage>
</organism>
<sequence length="228" mass="25088">MAGKRWYDDSCGMAQGLNFVGDRWALHVVRELLLGPKRFADLRADLPRISSNVLTQRLTELEERGVLRRRRLPAPASVWVYDLTDWGAELEPIIRQLGHWAARSPHFDRSSPLSCTSAVLSMRTMFRPGQAEGVSVRIGFRLGDLTLDGRILGGEFAIQAVDRLFGPGEDGGPDAVVTAAPEVLAGVIFRGLDLDEVLESGALVLEGDRAAFERYRDCFSLPETAPIG</sequence>
<dbReference type="EMBL" id="JBHUEE010000005">
    <property type="protein sequence ID" value="MFD1718280.1"/>
    <property type="molecule type" value="Genomic_DNA"/>
</dbReference>
<keyword evidence="6" id="KW-1185">Reference proteome</keyword>
<dbReference type="PANTHER" id="PTHR33204:SF18">
    <property type="entry name" value="TRANSCRIPTIONAL REGULATORY PROTEIN"/>
    <property type="match status" value="1"/>
</dbReference>
<protein>
    <submittedName>
        <fullName evidence="5">Winged helix-turn-helix transcriptional regulator</fullName>
    </submittedName>
</protein>
<name>A0ABW4L4M0_9MICO</name>
<accession>A0ABW4L4M0</accession>
<dbReference type="InterPro" id="IPR036388">
    <property type="entry name" value="WH-like_DNA-bd_sf"/>
</dbReference>
<feature type="domain" description="HTH hxlR-type" evidence="4">
    <location>
        <begin position="11"/>
        <end position="109"/>
    </location>
</feature>
<dbReference type="InterPro" id="IPR002577">
    <property type="entry name" value="HTH_HxlR"/>
</dbReference>
<dbReference type="Pfam" id="PF01638">
    <property type="entry name" value="HxlR"/>
    <property type="match status" value="1"/>
</dbReference>
<evidence type="ECO:0000256" key="3">
    <source>
        <dbReference type="ARBA" id="ARBA00023163"/>
    </source>
</evidence>
<evidence type="ECO:0000259" key="4">
    <source>
        <dbReference type="PROSITE" id="PS51118"/>
    </source>
</evidence>
<keyword evidence="1" id="KW-0805">Transcription regulation</keyword>
<dbReference type="PROSITE" id="PS51118">
    <property type="entry name" value="HTH_HXLR"/>
    <property type="match status" value="1"/>
</dbReference>
<keyword evidence="3" id="KW-0804">Transcription</keyword>
<keyword evidence="2" id="KW-0238">DNA-binding</keyword>
<comment type="caution">
    <text evidence="5">The sequence shown here is derived from an EMBL/GenBank/DDBJ whole genome shotgun (WGS) entry which is preliminary data.</text>
</comment>
<dbReference type="Gene3D" id="3.30.1050.10">
    <property type="entry name" value="SCP2 sterol-binding domain"/>
    <property type="match status" value="1"/>
</dbReference>
<dbReference type="Proteomes" id="UP001597277">
    <property type="component" value="Unassembled WGS sequence"/>
</dbReference>
<evidence type="ECO:0000313" key="6">
    <source>
        <dbReference type="Proteomes" id="UP001597277"/>
    </source>
</evidence>